<keyword evidence="1" id="KW-1133">Transmembrane helix</keyword>
<evidence type="ECO:0000313" key="3">
    <source>
        <dbReference type="Proteomes" id="UP000028782"/>
    </source>
</evidence>
<keyword evidence="1" id="KW-0812">Transmembrane</keyword>
<dbReference type="NCBIfam" id="TIGR02532">
    <property type="entry name" value="IV_pilin_GFxxxE"/>
    <property type="match status" value="1"/>
</dbReference>
<dbReference type="Gene3D" id="3.30.700.10">
    <property type="entry name" value="Glycoprotein, Type 4 Pilin"/>
    <property type="match status" value="1"/>
</dbReference>
<sequence length="193" mass="20074">MQNMINITRRTRKSIRCKNNEGGFTFIELMIVAAIIAILAVLAVPVLQGLYREYRAPYFARDLARAVNTLQGAANTVATATPYTGVTTATLASALKDTAFSVSGAAATHSIQATGLAPQAVAVTGTPGANLVITVSKVHEKACMPMLTQMVRVAESIKVGTTPVKVAGAQPAIATLQSACAVPAGADIEYTIQ</sequence>
<dbReference type="HOGENOM" id="CLU_1406629_0_0_4"/>
<dbReference type="InterPro" id="IPR045584">
    <property type="entry name" value="Pilin-like"/>
</dbReference>
<dbReference type="EMBL" id="CP006704">
    <property type="protein sequence ID" value="AIJ47033.1"/>
    <property type="molecule type" value="Genomic_DNA"/>
</dbReference>
<keyword evidence="1" id="KW-0472">Membrane</keyword>
<gene>
    <name evidence="2" type="ORF">O987_14600</name>
</gene>
<dbReference type="AlphaFoldDB" id="A0A076PMT6"/>
<name>A0A076PMT6_COMTE</name>
<reference evidence="2 3" key="1">
    <citation type="journal article" date="2014" name="Genome Announc.">
        <title>Complete Genome Sequence of Polychlorinated Biphenyl Degrader Comamonas testosteroni TK102 (NBRC 109938).</title>
        <authorList>
            <person name="Fukuda K."/>
            <person name="Hosoyama A."/>
            <person name="Tsuchikane K."/>
            <person name="Ohji S."/>
            <person name="Yamazoe A."/>
            <person name="Fujita N."/>
            <person name="Shintani M."/>
            <person name="Kimbara K."/>
        </authorList>
    </citation>
    <scope>NUCLEOTIDE SEQUENCE [LARGE SCALE GENOMIC DNA]</scope>
    <source>
        <strain evidence="2">TK102</strain>
    </source>
</reference>
<dbReference type="InterPro" id="IPR012902">
    <property type="entry name" value="N_methyl_site"/>
</dbReference>
<feature type="transmembrane region" description="Helical" evidence="1">
    <location>
        <begin position="21"/>
        <end position="47"/>
    </location>
</feature>
<dbReference type="SUPFAM" id="SSF54523">
    <property type="entry name" value="Pili subunits"/>
    <property type="match status" value="2"/>
</dbReference>
<organism evidence="2 3">
    <name type="scientific">Comamonas testosteroni TK102</name>
    <dbReference type="NCBI Taxonomy" id="1392005"/>
    <lineage>
        <taxon>Bacteria</taxon>
        <taxon>Pseudomonadati</taxon>
        <taxon>Pseudomonadota</taxon>
        <taxon>Betaproteobacteria</taxon>
        <taxon>Burkholderiales</taxon>
        <taxon>Comamonadaceae</taxon>
        <taxon>Comamonas</taxon>
    </lineage>
</organism>
<dbReference type="Proteomes" id="UP000028782">
    <property type="component" value="Chromosome"/>
</dbReference>
<dbReference type="RefSeq" id="WP_019042149.1">
    <property type="nucleotide sequence ID" value="NZ_CP006704.1"/>
</dbReference>
<evidence type="ECO:0000313" key="2">
    <source>
        <dbReference type="EMBL" id="AIJ47033.1"/>
    </source>
</evidence>
<accession>A0A076PMT6</accession>
<evidence type="ECO:0000256" key="1">
    <source>
        <dbReference type="SAM" id="Phobius"/>
    </source>
</evidence>
<dbReference type="KEGG" id="ctes:O987_14600"/>
<dbReference type="Pfam" id="PF07963">
    <property type="entry name" value="N_methyl"/>
    <property type="match status" value="1"/>
</dbReference>
<protein>
    <submittedName>
        <fullName evidence="2">Type IV pilin subunit</fullName>
    </submittedName>
</protein>
<proteinExistence type="predicted"/>